<dbReference type="PANTHER" id="PTHR38447:SF1">
    <property type="entry name" value="RNA POLYMERASE-BINDING TRANSCRIPTION FACTOR CARD"/>
    <property type="match status" value="1"/>
</dbReference>
<proteinExistence type="predicted"/>
<dbReference type="InterPro" id="IPR048792">
    <property type="entry name" value="CarD_C"/>
</dbReference>
<dbReference type="AlphaFoldDB" id="V6MD46"/>
<evidence type="ECO:0000313" key="3">
    <source>
        <dbReference type="Proteomes" id="UP000017973"/>
    </source>
</evidence>
<dbReference type="InterPro" id="IPR036101">
    <property type="entry name" value="CarD-like/TRCF_RID_sf"/>
</dbReference>
<dbReference type="Pfam" id="PF21095">
    <property type="entry name" value="CarD_C"/>
    <property type="match status" value="1"/>
</dbReference>
<dbReference type="GO" id="GO:0009303">
    <property type="term" value="P:rRNA transcription"/>
    <property type="evidence" value="ECO:0007669"/>
    <property type="project" value="TreeGrafter"/>
</dbReference>
<dbReference type="Gene3D" id="1.20.58.1290">
    <property type="entry name" value="CarD-like, C-terminal domain"/>
    <property type="match status" value="1"/>
</dbReference>
<keyword evidence="3" id="KW-1185">Reference proteome</keyword>
<feature type="domain" description="CarD-like/TRCF RNAP-interacting" evidence="1">
    <location>
        <begin position="28"/>
        <end position="138"/>
    </location>
</feature>
<dbReference type="InterPro" id="IPR042215">
    <property type="entry name" value="CarD-like_C"/>
</dbReference>
<dbReference type="InterPro" id="IPR052531">
    <property type="entry name" value="CarD-like_regulator"/>
</dbReference>
<gene>
    <name evidence="2" type="ORF">T458_03955</name>
</gene>
<dbReference type="EMBL" id="AYJU01000001">
    <property type="protein sequence ID" value="EST56466.1"/>
    <property type="molecule type" value="Genomic_DNA"/>
</dbReference>
<reference evidence="2 3" key="1">
    <citation type="journal article" date="2014" name="Genome Announc.">
        <title>Draft Genome Sequence of Brevibacillus panacihumi Strain W25, a Halotolerant Hydrocarbon-Degrading Bacterium.</title>
        <authorList>
            <person name="Wang X."/>
            <person name="Jin D."/>
            <person name="Zhou L."/>
            <person name="Wu L."/>
            <person name="An W."/>
            <person name="Chen Y."/>
            <person name="Zhao L."/>
        </authorList>
    </citation>
    <scope>NUCLEOTIDE SEQUENCE [LARGE SCALE GENOMIC DNA]</scope>
    <source>
        <strain evidence="2 3">W25</strain>
    </source>
</reference>
<dbReference type="Pfam" id="PF02559">
    <property type="entry name" value="CarD_TRCF_RID"/>
    <property type="match status" value="1"/>
</dbReference>
<protein>
    <submittedName>
        <fullName evidence="2">CarD family transcriptional regulator</fullName>
    </submittedName>
</protein>
<dbReference type="SUPFAM" id="SSF141259">
    <property type="entry name" value="CarD-like"/>
    <property type="match status" value="1"/>
</dbReference>
<dbReference type="eggNOG" id="COG1329">
    <property type="taxonomic scope" value="Bacteria"/>
</dbReference>
<comment type="caution">
    <text evidence="2">The sequence shown here is derived from an EMBL/GenBank/DDBJ whole genome shotgun (WGS) entry which is preliminary data.</text>
</comment>
<accession>V6MD46</accession>
<dbReference type="PATRIC" id="fig|1408254.3.peg.794"/>
<name>V6MD46_9BACL</name>
<organism evidence="2 3">
    <name type="scientific">Brevibacillus panacihumi W25</name>
    <dbReference type="NCBI Taxonomy" id="1408254"/>
    <lineage>
        <taxon>Bacteria</taxon>
        <taxon>Bacillati</taxon>
        <taxon>Bacillota</taxon>
        <taxon>Bacilli</taxon>
        <taxon>Bacillales</taxon>
        <taxon>Paenibacillaceae</taxon>
        <taxon>Brevibacillus</taxon>
    </lineage>
</organism>
<dbReference type="STRING" id="1408254.T458_03955"/>
<dbReference type="HOGENOM" id="CLU_048259_1_1_9"/>
<sequence>MLDYDKIKNFKRVKCGIIEGGCLGGGRMFEVGDKIFYPMHGAGIIQAREEKEFLGEKHLYFVLNMLLKDLDIMVPVEKMSALGIRRVVEKDVLYDVLARLQEGEADLSVQAGQRQKINMDKMKSGDLYEISEVIRDLTTISKNKILGTSDKLMLDNAQQIIISEIELVLGMDTEQASERLKQAVCKQEIVSKA</sequence>
<evidence type="ECO:0000313" key="2">
    <source>
        <dbReference type="EMBL" id="EST56466.1"/>
    </source>
</evidence>
<dbReference type="SMART" id="SM01058">
    <property type="entry name" value="CarD_TRCF"/>
    <property type="match status" value="1"/>
</dbReference>
<dbReference type="PANTHER" id="PTHR38447">
    <property type="entry name" value="TRANSCRIPTION FACTOR YDEB-RELATED"/>
    <property type="match status" value="1"/>
</dbReference>
<dbReference type="Proteomes" id="UP000017973">
    <property type="component" value="Unassembled WGS sequence"/>
</dbReference>
<evidence type="ECO:0000259" key="1">
    <source>
        <dbReference type="SMART" id="SM01058"/>
    </source>
</evidence>
<dbReference type="InterPro" id="IPR003711">
    <property type="entry name" value="CarD-like/TRCF_RID"/>
</dbReference>
<dbReference type="Gene3D" id="2.40.10.170">
    <property type="match status" value="1"/>
</dbReference>